<accession>A0AAW9K557</accession>
<protein>
    <submittedName>
        <fullName evidence="2">Phage holin</fullName>
    </submittedName>
</protein>
<gene>
    <name evidence="2" type="ORF">RAK27_11710</name>
</gene>
<organism evidence="2 3">
    <name type="scientific">Carnobacterium maltaromaticum</name>
    <name type="common">Carnobacterium piscicola</name>
    <dbReference type="NCBI Taxonomy" id="2751"/>
    <lineage>
        <taxon>Bacteria</taxon>
        <taxon>Bacillati</taxon>
        <taxon>Bacillota</taxon>
        <taxon>Bacilli</taxon>
        <taxon>Lactobacillales</taxon>
        <taxon>Carnobacteriaceae</taxon>
        <taxon>Carnobacterium</taxon>
    </lineage>
</organism>
<dbReference type="RefSeq" id="WP_322809173.1">
    <property type="nucleotide sequence ID" value="NZ_JAVBVO010000003.1"/>
</dbReference>
<evidence type="ECO:0000256" key="1">
    <source>
        <dbReference type="SAM" id="Phobius"/>
    </source>
</evidence>
<keyword evidence="1" id="KW-0472">Membrane</keyword>
<proteinExistence type="predicted"/>
<dbReference type="EMBL" id="JAVBVO010000003">
    <property type="protein sequence ID" value="MDZ5759329.1"/>
    <property type="molecule type" value="Genomic_DNA"/>
</dbReference>
<keyword evidence="1" id="KW-1133">Transmembrane helix</keyword>
<dbReference type="InterPro" id="IPR006485">
    <property type="entry name" value="Phage-like_holin"/>
</dbReference>
<dbReference type="Pfam" id="PF04531">
    <property type="entry name" value="Phage_holin_1"/>
    <property type="match status" value="1"/>
</dbReference>
<dbReference type="AlphaFoldDB" id="A0AAW9K557"/>
<name>A0AAW9K557_CARML</name>
<feature type="transmembrane region" description="Helical" evidence="1">
    <location>
        <begin position="12"/>
        <end position="30"/>
    </location>
</feature>
<comment type="caution">
    <text evidence="2">The sequence shown here is derived from an EMBL/GenBank/DDBJ whole genome shotgun (WGS) entry which is preliminary data.</text>
</comment>
<evidence type="ECO:0000313" key="2">
    <source>
        <dbReference type="EMBL" id="MDZ5759329.1"/>
    </source>
</evidence>
<sequence length="84" mass="9448">MKVNWSVRLKSKSFWVALISAVLLLVQLILRPLGIEINIDFLGQYTIDILNALFMVLAIVGVVNDPTVEGLHDSERVLKSKKDE</sequence>
<reference evidence="2" key="1">
    <citation type="submission" date="2023-08" db="EMBL/GenBank/DDBJ databases">
        <title>Genomic characterization of piscicolin 126 produced by Carnobacterium maltaromaticum CM22 strain isolated from salmon (Salmo salar).</title>
        <authorList>
            <person name="Gonzalez-Gragera E."/>
            <person name="Garcia-Lopez J.D."/>
            <person name="Teso-Perez C."/>
            <person name="Gimenez-Hernandez I."/>
            <person name="Peralta-Sanchez J.M."/>
            <person name="Valdivia E."/>
            <person name="Montalban-Lopez M."/>
            <person name="Martin-Platero A.M."/>
            <person name="Banos A."/>
            <person name="Martinez-Bueno M."/>
        </authorList>
    </citation>
    <scope>NUCLEOTIDE SEQUENCE</scope>
    <source>
        <strain evidence="2">CM22</strain>
    </source>
</reference>
<dbReference type="NCBIfam" id="TIGR01598">
    <property type="entry name" value="holin_phiLC3"/>
    <property type="match status" value="1"/>
</dbReference>
<evidence type="ECO:0000313" key="3">
    <source>
        <dbReference type="Proteomes" id="UP001290462"/>
    </source>
</evidence>
<dbReference type="Proteomes" id="UP001290462">
    <property type="component" value="Unassembled WGS sequence"/>
</dbReference>
<keyword evidence="1" id="KW-0812">Transmembrane</keyword>
<feature type="transmembrane region" description="Helical" evidence="1">
    <location>
        <begin position="42"/>
        <end position="63"/>
    </location>
</feature>